<dbReference type="GO" id="GO:0043531">
    <property type="term" value="F:ADP binding"/>
    <property type="evidence" value="ECO:0007669"/>
    <property type="project" value="InterPro"/>
</dbReference>
<dbReference type="PANTHER" id="PTHR36766">
    <property type="entry name" value="PLANT BROAD-SPECTRUM MILDEW RESISTANCE PROTEIN RPW8"/>
    <property type="match status" value="1"/>
</dbReference>
<evidence type="ECO:0000256" key="1">
    <source>
        <dbReference type="ARBA" id="ARBA00008894"/>
    </source>
</evidence>
<dbReference type="InterPro" id="IPR002182">
    <property type="entry name" value="NB-ARC"/>
</dbReference>
<name>A0A9R1UC84_LACSA</name>
<evidence type="ECO:0000313" key="7">
    <source>
        <dbReference type="Proteomes" id="UP000235145"/>
    </source>
</evidence>
<dbReference type="Gene3D" id="3.80.10.10">
    <property type="entry name" value="Ribonuclease Inhibitor"/>
    <property type="match status" value="1"/>
</dbReference>
<keyword evidence="2" id="KW-0433">Leucine-rich repeat</keyword>
<dbReference type="PRINTS" id="PR00364">
    <property type="entry name" value="DISEASERSIST"/>
</dbReference>
<dbReference type="InterPro" id="IPR036388">
    <property type="entry name" value="WH-like_DNA-bd_sf"/>
</dbReference>
<dbReference type="SUPFAM" id="SSF52047">
    <property type="entry name" value="RNI-like"/>
    <property type="match status" value="1"/>
</dbReference>
<dbReference type="InterPro" id="IPR008808">
    <property type="entry name" value="Powdery_mildew-R_dom"/>
</dbReference>
<organism evidence="6 7">
    <name type="scientific">Lactuca sativa</name>
    <name type="common">Garden lettuce</name>
    <dbReference type="NCBI Taxonomy" id="4236"/>
    <lineage>
        <taxon>Eukaryota</taxon>
        <taxon>Viridiplantae</taxon>
        <taxon>Streptophyta</taxon>
        <taxon>Embryophyta</taxon>
        <taxon>Tracheophyta</taxon>
        <taxon>Spermatophyta</taxon>
        <taxon>Magnoliopsida</taxon>
        <taxon>eudicotyledons</taxon>
        <taxon>Gunneridae</taxon>
        <taxon>Pentapetalae</taxon>
        <taxon>asterids</taxon>
        <taxon>campanulids</taxon>
        <taxon>Asterales</taxon>
        <taxon>Asteraceae</taxon>
        <taxon>Cichorioideae</taxon>
        <taxon>Cichorieae</taxon>
        <taxon>Lactucinae</taxon>
        <taxon>Lactuca</taxon>
    </lineage>
</organism>
<dbReference type="Proteomes" id="UP000235145">
    <property type="component" value="Unassembled WGS sequence"/>
</dbReference>
<feature type="domain" description="RPW8" evidence="5">
    <location>
        <begin position="31"/>
        <end position="182"/>
    </location>
</feature>
<dbReference type="Pfam" id="PF05659">
    <property type="entry name" value="RPW8"/>
    <property type="match status" value="1"/>
</dbReference>
<dbReference type="Gene3D" id="1.10.10.10">
    <property type="entry name" value="Winged helix-like DNA-binding domain superfamily/Winged helix DNA-binding domain"/>
    <property type="match status" value="1"/>
</dbReference>
<dbReference type="GO" id="GO:0006952">
    <property type="term" value="P:defense response"/>
    <property type="evidence" value="ECO:0007669"/>
    <property type="project" value="UniProtKB-KW"/>
</dbReference>
<dbReference type="PANTHER" id="PTHR36766:SF3">
    <property type="entry name" value="RPW8 DOMAIN-CONTAINING PROTEIN"/>
    <property type="match status" value="1"/>
</dbReference>
<comment type="caution">
    <text evidence="6">The sequence shown here is derived from an EMBL/GenBank/DDBJ whole genome shotgun (WGS) entry which is preliminary data.</text>
</comment>
<comment type="similarity">
    <text evidence="1">Belongs to the disease resistance NB-LRR family.</text>
</comment>
<keyword evidence="3" id="KW-0677">Repeat</keyword>
<dbReference type="InterPro" id="IPR032675">
    <property type="entry name" value="LRR_dom_sf"/>
</dbReference>
<evidence type="ECO:0000259" key="5">
    <source>
        <dbReference type="PROSITE" id="PS51153"/>
    </source>
</evidence>
<gene>
    <name evidence="6" type="ORF">LSAT_V11C900505920</name>
</gene>
<accession>A0A9R1UC84</accession>
<dbReference type="Gene3D" id="1.10.8.430">
    <property type="entry name" value="Helical domain of apoptotic protease-activating factors"/>
    <property type="match status" value="1"/>
</dbReference>
<reference evidence="6 7" key="1">
    <citation type="journal article" date="2017" name="Nat. Commun.">
        <title>Genome assembly with in vitro proximity ligation data and whole-genome triplication in lettuce.</title>
        <authorList>
            <person name="Reyes-Chin-Wo S."/>
            <person name="Wang Z."/>
            <person name="Yang X."/>
            <person name="Kozik A."/>
            <person name="Arikit S."/>
            <person name="Song C."/>
            <person name="Xia L."/>
            <person name="Froenicke L."/>
            <person name="Lavelle D.O."/>
            <person name="Truco M.J."/>
            <person name="Xia R."/>
            <person name="Zhu S."/>
            <person name="Xu C."/>
            <person name="Xu H."/>
            <person name="Xu X."/>
            <person name="Cox K."/>
            <person name="Korf I."/>
            <person name="Meyers B.C."/>
            <person name="Michelmore R.W."/>
        </authorList>
    </citation>
    <scope>NUCLEOTIDE SEQUENCE [LARGE SCALE GENOMIC DNA]</scope>
    <source>
        <strain evidence="7">cv. Salinas</strain>
        <tissue evidence="6">Seedlings</tissue>
    </source>
</reference>
<protein>
    <recommendedName>
        <fullName evidence="5">RPW8 domain-containing protein</fullName>
    </recommendedName>
</protein>
<dbReference type="Gene3D" id="3.40.50.300">
    <property type="entry name" value="P-loop containing nucleotide triphosphate hydrolases"/>
    <property type="match status" value="1"/>
</dbReference>
<proteinExistence type="inferred from homology"/>
<dbReference type="InterPro" id="IPR055414">
    <property type="entry name" value="LRR_R13L4/SHOC2-like"/>
</dbReference>
<dbReference type="Pfam" id="PF00931">
    <property type="entry name" value="NB-ARC"/>
    <property type="match status" value="1"/>
</dbReference>
<dbReference type="InterPro" id="IPR027417">
    <property type="entry name" value="P-loop_NTPase"/>
</dbReference>
<keyword evidence="4" id="KW-0611">Plant defense</keyword>
<dbReference type="SUPFAM" id="SSF52540">
    <property type="entry name" value="P-loop containing nucleoside triphosphate hydrolases"/>
    <property type="match status" value="1"/>
</dbReference>
<keyword evidence="7" id="KW-1185">Reference proteome</keyword>
<dbReference type="EMBL" id="NBSK02000009">
    <property type="protein sequence ID" value="KAJ0184468.1"/>
    <property type="molecule type" value="Genomic_DNA"/>
</dbReference>
<sequence length="869" mass="98261">MRPIHREINDFFPLNVKFDSKATRICRFQIKPQEMAFLKDPNISQSISTLANLAISVAQTTTNFKPELKLLVLTLERIAPIIQDTVNMNQKLDRPEAEWKMLRDEMQRAIKLVKKCSKVKWNIIKKSSYRQKLKDINGNFLRFFEFEVQALQSRNIRETLLEVNNVKLKMDSLPSDLTKDTRLRTGGVRNRSGSLSSSFRIEQSRCENMEREKYGWRVPALPSGIVPFDELLEKLKAEVVAGIDGGGDGSSMDYDYRSVLVVAAAGGCGKTTLVKMLCHDPGIEEKFGENIFFVTVSETPNLMVIVNDLFNPNSSGLQVLFESNEDAKNKLESFLDEKVSGPMLLVLDDVWSDSFIENFQSTKRGCKILVTSRIAFPNYDVFQLDPLNQKDAKTLFCHSAFNECELRPSGIINDKLVSQMVTCCKKHPLTLSVIGRALNGKDESVWESMLRQLSQDSPVLDLHKDVLIGLERSFDALDDEFKECFLDLGLFPEDQRIPTSALLNMWVHLYKHDDDGVDTLAKVFELNHRDLVNLMTTGFGNESGALANYCNQHFVTQHDLLRELAIHLNAKLPLPQRSRLIINAQGEDLPTSIEKVQEPMQARILSISTGESFSSQWWNMKVPHVEVLVLNFMSNTYTLPHFLAGMQKLKILNLTNHCLYPTEIDNFHLLGCSYNLTRIRLERVAISSSILPLLNLQKASFIMCKIGNAFEKVGPNTLPGLLELEIDSCQDLDEFPGILCTSVRLKKLSITNCIQMSGLPEEFGNLTSLETLSLGSCMKLEKLPESISGLQKLSILDISDCLRLSKLPDEIGKLGGLRVIYMTGCKGLPPDHLPPSVKDLSHTHVVCNEQISYQWREFRNVEIHLVEED</sequence>
<evidence type="ECO:0000256" key="2">
    <source>
        <dbReference type="ARBA" id="ARBA00022614"/>
    </source>
</evidence>
<dbReference type="InterPro" id="IPR042197">
    <property type="entry name" value="Apaf_helical"/>
</dbReference>
<evidence type="ECO:0000313" key="6">
    <source>
        <dbReference type="EMBL" id="KAJ0184468.1"/>
    </source>
</evidence>
<dbReference type="AlphaFoldDB" id="A0A9R1UC84"/>
<evidence type="ECO:0000256" key="3">
    <source>
        <dbReference type="ARBA" id="ARBA00022737"/>
    </source>
</evidence>
<dbReference type="PROSITE" id="PS51153">
    <property type="entry name" value="RPW8"/>
    <property type="match status" value="1"/>
</dbReference>
<evidence type="ECO:0000256" key="4">
    <source>
        <dbReference type="ARBA" id="ARBA00022821"/>
    </source>
</evidence>
<dbReference type="Pfam" id="PF23598">
    <property type="entry name" value="LRR_14"/>
    <property type="match status" value="1"/>
</dbReference>